<evidence type="ECO:0000313" key="4">
    <source>
        <dbReference type="EMBL" id="CAB4221447.1"/>
    </source>
</evidence>
<dbReference type="EMBL" id="LR796758">
    <property type="protein sequence ID" value="CAB4163884.1"/>
    <property type="molecule type" value="Genomic_DNA"/>
</dbReference>
<proteinExistence type="predicted"/>
<accession>A0A6J5T4G1</accession>
<sequence length="356" mass="35089">MSTVKISALPSATTVAGTSPVPLVYSGVTYGANLTTIGAFVTTNAVTVSASGNITGSYFLGNGSQLSGIDATSIQSGTSNVKVVSSGGNITIGVNGTSNVVVVDAFGTYITGNLSVTGNATLSGNILGDRIQNGSTSFDIQAASGNANITVAGTSNVAVFATTGEYVTGLISATGNVIGGNVTTAGVLTVNSGSAVTAIVNGGSNAVGNIGSSGGYFNRIFAQATTALYADVAERFAADDAYTAGTVVELGGAKEITKTMEDLSENVFGVISTQAAYLMNGAAGSDETHPPVAITGRVPVQVIGKVKKGDRLVSAGNGMARAAAAGEATSFNVIGRSLVNKTTSGVGTVEAIVVIN</sequence>
<gene>
    <name evidence="3" type="ORF">UFOVP1146_240</name>
    <name evidence="4" type="ORF">UFOVP1638_325</name>
    <name evidence="1" type="ORF">UFOVP812_153</name>
    <name evidence="2" type="ORF">UFOVP818_412</name>
</gene>
<dbReference type="EMBL" id="LR796776">
    <property type="protein sequence ID" value="CAB4165876.1"/>
    <property type="molecule type" value="Genomic_DNA"/>
</dbReference>
<evidence type="ECO:0000313" key="2">
    <source>
        <dbReference type="EMBL" id="CAB4165876.1"/>
    </source>
</evidence>
<reference evidence="4" key="1">
    <citation type="submission" date="2020-05" db="EMBL/GenBank/DDBJ databases">
        <authorList>
            <person name="Chiriac C."/>
            <person name="Salcher M."/>
            <person name="Ghai R."/>
            <person name="Kavagutti S V."/>
        </authorList>
    </citation>
    <scope>NUCLEOTIDE SEQUENCE</scope>
</reference>
<protein>
    <submittedName>
        <fullName evidence="4">Uncharacterized protein</fullName>
    </submittedName>
</protein>
<dbReference type="EMBL" id="LR797502">
    <property type="protein sequence ID" value="CAB4221447.1"/>
    <property type="molecule type" value="Genomic_DNA"/>
</dbReference>
<dbReference type="EMBL" id="LR797099">
    <property type="protein sequence ID" value="CAB4186894.1"/>
    <property type="molecule type" value="Genomic_DNA"/>
</dbReference>
<organism evidence="4">
    <name type="scientific">uncultured Caudovirales phage</name>
    <dbReference type="NCBI Taxonomy" id="2100421"/>
    <lineage>
        <taxon>Viruses</taxon>
        <taxon>Duplodnaviria</taxon>
        <taxon>Heunggongvirae</taxon>
        <taxon>Uroviricota</taxon>
        <taxon>Caudoviricetes</taxon>
        <taxon>Peduoviridae</taxon>
        <taxon>Maltschvirus</taxon>
        <taxon>Maltschvirus maltsch</taxon>
    </lineage>
</organism>
<name>A0A6J5T4G1_9CAUD</name>
<dbReference type="Gene3D" id="2.40.300.10">
    <property type="entry name" value="Head decoration protein D"/>
    <property type="match status" value="1"/>
</dbReference>
<evidence type="ECO:0000313" key="1">
    <source>
        <dbReference type="EMBL" id="CAB4163884.1"/>
    </source>
</evidence>
<evidence type="ECO:0000313" key="3">
    <source>
        <dbReference type="EMBL" id="CAB4186894.1"/>
    </source>
</evidence>